<keyword evidence="2" id="KW-1185">Reference proteome</keyword>
<dbReference type="VEuPathDB" id="TriTrypDB:BSAL_86580"/>
<gene>
    <name evidence="1" type="ORF">BSAL_86580</name>
</gene>
<proteinExistence type="predicted"/>
<dbReference type="AlphaFoldDB" id="A0A0S4J665"/>
<evidence type="ECO:0000313" key="2">
    <source>
        <dbReference type="Proteomes" id="UP000051952"/>
    </source>
</evidence>
<dbReference type="Proteomes" id="UP000051952">
    <property type="component" value="Unassembled WGS sequence"/>
</dbReference>
<sequence>MSLTIAKHPVMMSTATTARFTRNPYSVTAVTQPWAAKPSAPRVVFEVETPRIVQRFECAGSAAAVTVRACGAVQWHALALRTRDALVMYCGEARDAELQGDFMRVVAMAAACFGMTSGGEKWVVRCGRTDAEVKQAVPFCIGRSAIRVMDGVTGAEVVALSTRGRDGVYRTTSERSGAAGRVSERSVLLCGSASHPQLPLLREVVGGALRGVVRLVGARVQWRCDAGVGETVPVMSVQELAASAAVVVSAPVVSLRVNPVKQYDC</sequence>
<reference evidence="2" key="1">
    <citation type="submission" date="2015-09" db="EMBL/GenBank/DDBJ databases">
        <authorList>
            <consortium name="Pathogen Informatics"/>
        </authorList>
    </citation>
    <scope>NUCLEOTIDE SEQUENCE [LARGE SCALE GENOMIC DNA]</scope>
    <source>
        <strain evidence="2">Lake Konstanz</strain>
    </source>
</reference>
<protein>
    <submittedName>
        <fullName evidence="1">Uncharacterized protein</fullName>
    </submittedName>
</protein>
<accession>A0A0S4J665</accession>
<dbReference type="EMBL" id="CYKH01001061">
    <property type="protein sequence ID" value="CUG81238.1"/>
    <property type="molecule type" value="Genomic_DNA"/>
</dbReference>
<organism evidence="1 2">
    <name type="scientific">Bodo saltans</name>
    <name type="common">Flagellated protozoan</name>
    <dbReference type="NCBI Taxonomy" id="75058"/>
    <lineage>
        <taxon>Eukaryota</taxon>
        <taxon>Discoba</taxon>
        <taxon>Euglenozoa</taxon>
        <taxon>Kinetoplastea</taxon>
        <taxon>Metakinetoplastina</taxon>
        <taxon>Eubodonida</taxon>
        <taxon>Bodonidae</taxon>
        <taxon>Bodo</taxon>
    </lineage>
</organism>
<evidence type="ECO:0000313" key="1">
    <source>
        <dbReference type="EMBL" id="CUG81238.1"/>
    </source>
</evidence>
<name>A0A0S4J665_BODSA</name>